<dbReference type="PANTHER" id="PTHR43394">
    <property type="entry name" value="ATP-DEPENDENT PERMEASE MDL1, MITOCHONDRIAL"/>
    <property type="match status" value="1"/>
</dbReference>
<evidence type="ECO:0000256" key="3">
    <source>
        <dbReference type="ARBA" id="ARBA00022692"/>
    </source>
</evidence>
<evidence type="ECO:0000256" key="4">
    <source>
        <dbReference type="ARBA" id="ARBA00022741"/>
    </source>
</evidence>
<dbReference type="Gene3D" id="3.40.50.300">
    <property type="entry name" value="P-loop containing nucleotide triphosphate hydrolases"/>
    <property type="match status" value="1"/>
</dbReference>
<dbReference type="PROSITE" id="PS50929">
    <property type="entry name" value="ABC_TM1F"/>
    <property type="match status" value="1"/>
</dbReference>
<dbReference type="FunFam" id="3.40.50.300:FF:000287">
    <property type="entry name" value="Multidrug ABC transporter ATP-binding protein"/>
    <property type="match status" value="1"/>
</dbReference>
<dbReference type="OrthoDB" id="1291564at2"/>
<reference evidence="11 12" key="1">
    <citation type="submission" date="2018-11" db="EMBL/GenBank/DDBJ databases">
        <title>Schleiferia aggregans sp. nov., a moderately thermophilic heterotrophic bacterium isolated from microbial mats at a terrestrial hot spring.</title>
        <authorList>
            <person name="Iino T."/>
            <person name="Ohkuma M."/>
            <person name="Haruta S."/>
        </authorList>
    </citation>
    <scope>NUCLEOTIDE SEQUENCE [LARGE SCALE GENOMIC DNA]</scope>
    <source>
        <strain evidence="11 12">LA</strain>
    </source>
</reference>
<evidence type="ECO:0000259" key="10">
    <source>
        <dbReference type="PROSITE" id="PS50929"/>
    </source>
</evidence>
<keyword evidence="7 8" id="KW-0472">Membrane</keyword>
<dbReference type="InterPro" id="IPR027417">
    <property type="entry name" value="P-loop_NTPase"/>
</dbReference>
<organism evidence="11 12">
    <name type="scientific">Thermaurantimonas aggregans</name>
    <dbReference type="NCBI Taxonomy" id="2173829"/>
    <lineage>
        <taxon>Bacteria</taxon>
        <taxon>Pseudomonadati</taxon>
        <taxon>Bacteroidota</taxon>
        <taxon>Flavobacteriia</taxon>
        <taxon>Flavobacteriales</taxon>
        <taxon>Schleiferiaceae</taxon>
        <taxon>Thermaurantimonas</taxon>
    </lineage>
</organism>
<dbReference type="Pfam" id="PF00005">
    <property type="entry name" value="ABC_tran"/>
    <property type="match status" value="1"/>
</dbReference>
<evidence type="ECO:0000313" key="11">
    <source>
        <dbReference type="EMBL" id="GCD76577.1"/>
    </source>
</evidence>
<dbReference type="InterPro" id="IPR039421">
    <property type="entry name" value="Type_1_exporter"/>
</dbReference>
<dbReference type="GO" id="GO:0005524">
    <property type="term" value="F:ATP binding"/>
    <property type="evidence" value="ECO:0007669"/>
    <property type="project" value="UniProtKB-KW"/>
</dbReference>
<name>A0A401XHT7_9FLAO</name>
<evidence type="ECO:0000313" key="12">
    <source>
        <dbReference type="Proteomes" id="UP000286715"/>
    </source>
</evidence>
<dbReference type="GO" id="GO:0005886">
    <property type="term" value="C:plasma membrane"/>
    <property type="evidence" value="ECO:0007669"/>
    <property type="project" value="UniProtKB-SubCell"/>
</dbReference>
<dbReference type="Pfam" id="PF00664">
    <property type="entry name" value="ABC_membrane"/>
    <property type="match status" value="1"/>
</dbReference>
<keyword evidence="12" id="KW-1185">Reference proteome</keyword>
<dbReference type="CDD" id="cd18544">
    <property type="entry name" value="ABC_6TM_TmrA_like"/>
    <property type="match status" value="1"/>
</dbReference>
<dbReference type="Proteomes" id="UP000286715">
    <property type="component" value="Unassembled WGS sequence"/>
</dbReference>
<sequence>MSESSGTSKALDISALRKVFRFIGPYKKEFFYGMGLVIFLSIITSARPVLIQKAIDESILIRDKTLLIQLSTLILALMVFESIAQYFYSYLANFLGQNIIKDIRASLYKRLMHFKLEFYDRTPVGNLVTRAISDIEVISEIFSEGLLVIIGDMLKVVAMLIAMFYFIDWRLNIIALSVLPFLFIATRWFQKNIKISFQQVRNEVANLNAFVQERLTGMSVVQIFGREKAEFEKFKIINARHRDANIKGIWYFSIFLPLLDLISAISIALVVSAGSWWAVSGQDISLGELTSLIMFINMIFRPLRQLADRVNSLQMGIVASNRVFALLDDVKLLEVDDSTATMPPIVGHVRFEKVTFGYKPDETVLHNISFDIEAGKTLAIVGATGAGKSTIIQLLSRYYEPQSGTIFIDNINISHVALQSLRSQMAVVLQDVFLFSDTIYKNITLGQPYTLAEVEEAADRIGILPFIRSLPGGWDYNVRERGATLSTGQRQLIAFLRAYLVRPKIFILDEATSNIDSQTEQMVQRAIEHITRGRTSIIIAHRLSTILHADKILVLKKGKIIEEGTHQELLKNKGYYSKLFEIQFASLTEQISDR</sequence>
<feature type="domain" description="ABC transporter" evidence="9">
    <location>
        <begin position="349"/>
        <end position="582"/>
    </location>
</feature>
<evidence type="ECO:0000256" key="2">
    <source>
        <dbReference type="ARBA" id="ARBA00022448"/>
    </source>
</evidence>
<feature type="transmembrane region" description="Helical" evidence="8">
    <location>
        <begin position="30"/>
        <end position="46"/>
    </location>
</feature>
<dbReference type="GO" id="GO:0015421">
    <property type="term" value="F:ABC-type oligopeptide transporter activity"/>
    <property type="evidence" value="ECO:0007669"/>
    <property type="project" value="TreeGrafter"/>
</dbReference>
<dbReference type="Gene3D" id="1.20.1560.10">
    <property type="entry name" value="ABC transporter type 1, transmembrane domain"/>
    <property type="match status" value="1"/>
</dbReference>
<dbReference type="InterPro" id="IPR003439">
    <property type="entry name" value="ABC_transporter-like_ATP-bd"/>
</dbReference>
<evidence type="ECO:0000256" key="7">
    <source>
        <dbReference type="ARBA" id="ARBA00023136"/>
    </source>
</evidence>
<keyword evidence="5 11" id="KW-0067">ATP-binding</keyword>
<dbReference type="PANTHER" id="PTHR43394:SF1">
    <property type="entry name" value="ATP-BINDING CASSETTE SUB-FAMILY B MEMBER 10, MITOCHONDRIAL"/>
    <property type="match status" value="1"/>
</dbReference>
<dbReference type="GO" id="GO:0016887">
    <property type="term" value="F:ATP hydrolysis activity"/>
    <property type="evidence" value="ECO:0007669"/>
    <property type="project" value="InterPro"/>
</dbReference>
<dbReference type="SMART" id="SM00382">
    <property type="entry name" value="AAA"/>
    <property type="match status" value="1"/>
</dbReference>
<feature type="transmembrane region" description="Helical" evidence="8">
    <location>
        <begin position="249"/>
        <end position="278"/>
    </location>
</feature>
<dbReference type="InterPro" id="IPR011527">
    <property type="entry name" value="ABC1_TM_dom"/>
</dbReference>
<comment type="subcellular location">
    <subcellularLocation>
        <location evidence="1">Cell membrane</location>
        <topology evidence="1">Multi-pass membrane protein</topology>
    </subcellularLocation>
</comment>
<evidence type="ECO:0000259" key="9">
    <source>
        <dbReference type="PROSITE" id="PS50893"/>
    </source>
</evidence>
<feature type="domain" description="ABC transmembrane type-1" evidence="10">
    <location>
        <begin position="33"/>
        <end position="315"/>
    </location>
</feature>
<dbReference type="RefSeq" id="WP_124396657.1">
    <property type="nucleotide sequence ID" value="NZ_BHZE01000001.1"/>
</dbReference>
<evidence type="ECO:0000256" key="1">
    <source>
        <dbReference type="ARBA" id="ARBA00004651"/>
    </source>
</evidence>
<keyword evidence="2" id="KW-0813">Transport</keyword>
<evidence type="ECO:0000256" key="6">
    <source>
        <dbReference type="ARBA" id="ARBA00022989"/>
    </source>
</evidence>
<dbReference type="SUPFAM" id="SSF52540">
    <property type="entry name" value="P-loop containing nucleoside triphosphate hydrolases"/>
    <property type="match status" value="1"/>
</dbReference>
<dbReference type="PROSITE" id="PS50893">
    <property type="entry name" value="ABC_TRANSPORTER_2"/>
    <property type="match status" value="1"/>
</dbReference>
<keyword evidence="3 8" id="KW-0812">Transmembrane</keyword>
<dbReference type="AlphaFoldDB" id="A0A401XHT7"/>
<accession>A0A401XHT7</accession>
<feature type="transmembrane region" description="Helical" evidence="8">
    <location>
        <begin position="66"/>
        <end position="88"/>
    </location>
</feature>
<evidence type="ECO:0000256" key="5">
    <source>
        <dbReference type="ARBA" id="ARBA00022840"/>
    </source>
</evidence>
<feature type="transmembrane region" description="Helical" evidence="8">
    <location>
        <begin position="146"/>
        <end position="167"/>
    </location>
</feature>
<proteinExistence type="predicted"/>
<keyword evidence="4" id="KW-0547">Nucleotide-binding</keyword>
<dbReference type="EMBL" id="BHZE01000001">
    <property type="protein sequence ID" value="GCD76577.1"/>
    <property type="molecule type" value="Genomic_DNA"/>
</dbReference>
<evidence type="ECO:0000256" key="8">
    <source>
        <dbReference type="SAM" id="Phobius"/>
    </source>
</evidence>
<keyword evidence="6 8" id="KW-1133">Transmembrane helix</keyword>
<feature type="transmembrane region" description="Helical" evidence="8">
    <location>
        <begin position="173"/>
        <end position="189"/>
    </location>
</feature>
<protein>
    <submittedName>
        <fullName evidence="11">Xenobiotic ABC transporter ATP-binding protein</fullName>
    </submittedName>
</protein>
<dbReference type="SUPFAM" id="SSF90123">
    <property type="entry name" value="ABC transporter transmembrane region"/>
    <property type="match status" value="1"/>
</dbReference>
<comment type="caution">
    <text evidence="11">The sequence shown here is derived from an EMBL/GenBank/DDBJ whole genome shotgun (WGS) entry which is preliminary data.</text>
</comment>
<dbReference type="InterPro" id="IPR003593">
    <property type="entry name" value="AAA+_ATPase"/>
</dbReference>
<dbReference type="CDD" id="cd03254">
    <property type="entry name" value="ABCC_Glucan_exporter_like"/>
    <property type="match status" value="1"/>
</dbReference>
<gene>
    <name evidence="11" type="ORF">JCM31826_00590</name>
</gene>
<dbReference type="InterPro" id="IPR036640">
    <property type="entry name" value="ABC1_TM_sf"/>
</dbReference>